<dbReference type="EMBL" id="PP511343">
    <property type="protein sequence ID" value="XCD03327.1"/>
    <property type="molecule type" value="Genomic_DNA"/>
</dbReference>
<evidence type="ECO:0000259" key="1">
    <source>
        <dbReference type="Pfam" id="PF08291"/>
    </source>
</evidence>
<name>A0AAU8AYR9_9VIRU</name>
<dbReference type="InterPro" id="IPR009045">
    <property type="entry name" value="Zn_M74/Hedgehog-like"/>
</dbReference>
<sequence>MTAFNAYVYNKALLKDFSYFTMSEFRCGCRRCRNHAFPTHINAKLLTYLEQLRLHFGKPVIVTSGLRCSKYNKSLPGSSKNSRHISGMAADIFIKDVSPSDICKYWKSLNVGYCYYGTPNMGNAAHVQIGW</sequence>
<organism evidence="3">
    <name type="scientific">Dulem virus 198</name>
    <dbReference type="NCBI Taxonomy" id="3145675"/>
    <lineage>
        <taxon>Viruses</taxon>
        <taxon>Monodnaviria</taxon>
        <taxon>Sangervirae</taxon>
        <taxon>Phixviricota</taxon>
        <taxon>Malgrandaviricetes</taxon>
        <taxon>Petitvirales</taxon>
        <taxon>Microviridae</taxon>
        <taxon>Microvirus</taxon>
    </lineage>
</organism>
<evidence type="ECO:0000313" key="2">
    <source>
        <dbReference type="EMBL" id="XCD03327.1"/>
    </source>
</evidence>
<proteinExistence type="predicted"/>
<dbReference type="SUPFAM" id="SSF55166">
    <property type="entry name" value="Hedgehog/DD-peptidase"/>
    <property type="match status" value="1"/>
</dbReference>
<dbReference type="Gene3D" id="3.30.1380.10">
    <property type="match status" value="1"/>
</dbReference>
<evidence type="ECO:0000313" key="3">
    <source>
        <dbReference type="EMBL" id="XCD04457.1"/>
    </source>
</evidence>
<dbReference type="EMBL" id="PP511462">
    <property type="protein sequence ID" value="XCD04457.1"/>
    <property type="molecule type" value="Genomic_DNA"/>
</dbReference>
<dbReference type="Pfam" id="PF08291">
    <property type="entry name" value="Peptidase_M15_3"/>
    <property type="match status" value="1"/>
</dbReference>
<protein>
    <submittedName>
        <fullName evidence="3">Peptidase</fullName>
    </submittedName>
</protein>
<feature type="domain" description="Peptidase M15A C-terminal" evidence="1">
    <location>
        <begin position="19"/>
        <end position="127"/>
    </location>
</feature>
<dbReference type="InterPro" id="IPR013230">
    <property type="entry name" value="Peptidase_M15A_C"/>
</dbReference>
<accession>A0AAU8AYR9</accession>
<reference evidence="3" key="1">
    <citation type="submission" date="2024-03" db="EMBL/GenBank/DDBJ databases">
        <title>Diverse circular DNA viruses in blood, oral, and fecal samples of captive lemurs.</title>
        <authorList>
            <person name="Paietta E.N."/>
            <person name="Kraberger S."/>
            <person name="Lund M.C."/>
            <person name="Custer J.M."/>
            <person name="Vargas K.M."/>
            <person name="Ehmke E.E."/>
            <person name="Yoder A.D."/>
            <person name="Varsani A."/>
        </authorList>
    </citation>
    <scope>NUCLEOTIDE SEQUENCE</scope>
    <source>
        <strain evidence="2">Duke_18_50</strain>
        <strain evidence="3">Duke_23FS_38</strain>
    </source>
</reference>